<reference evidence="1 2" key="1">
    <citation type="journal article" date="2018" name="Sci. Rep.">
        <title>Genomic signatures of local adaptation to the degree of environmental predictability in rotifers.</title>
        <authorList>
            <person name="Franch-Gras L."/>
            <person name="Hahn C."/>
            <person name="Garcia-Roger E.M."/>
            <person name="Carmona M.J."/>
            <person name="Serra M."/>
            <person name="Gomez A."/>
        </authorList>
    </citation>
    <scope>NUCLEOTIDE SEQUENCE [LARGE SCALE GENOMIC DNA]</scope>
    <source>
        <strain evidence="1">HYR1</strain>
    </source>
</reference>
<gene>
    <name evidence="1" type="ORF">BpHYR1_044385</name>
</gene>
<organism evidence="1 2">
    <name type="scientific">Brachionus plicatilis</name>
    <name type="common">Marine rotifer</name>
    <name type="synonym">Brachionus muelleri</name>
    <dbReference type="NCBI Taxonomy" id="10195"/>
    <lineage>
        <taxon>Eukaryota</taxon>
        <taxon>Metazoa</taxon>
        <taxon>Spiralia</taxon>
        <taxon>Gnathifera</taxon>
        <taxon>Rotifera</taxon>
        <taxon>Eurotatoria</taxon>
        <taxon>Monogononta</taxon>
        <taxon>Pseudotrocha</taxon>
        <taxon>Ploima</taxon>
        <taxon>Brachionidae</taxon>
        <taxon>Brachionus</taxon>
    </lineage>
</organism>
<accession>A0A3M7SW18</accession>
<dbReference type="AlphaFoldDB" id="A0A3M7SW18"/>
<keyword evidence="2" id="KW-1185">Reference proteome</keyword>
<comment type="caution">
    <text evidence="1">The sequence shown here is derived from an EMBL/GenBank/DDBJ whole genome shotgun (WGS) entry which is preliminary data.</text>
</comment>
<sequence>MKDRIYILPICHEVIIEGVPLQQEKRVEVKISFKASVPRQIWFYAMQQYLSRIIKQIKSIKIKQFQSSKFSLAISLGGRITIYPEPGFNRRGIKNNRIPSFGYAAPQAYL</sequence>
<evidence type="ECO:0000313" key="2">
    <source>
        <dbReference type="Proteomes" id="UP000276133"/>
    </source>
</evidence>
<evidence type="ECO:0000313" key="1">
    <source>
        <dbReference type="EMBL" id="RNA39847.1"/>
    </source>
</evidence>
<protein>
    <submittedName>
        <fullName evidence="1">Uncharacterized protein</fullName>
    </submittedName>
</protein>
<dbReference type="EMBL" id="REGN01000700">
    <property type="protein sequence ID" value="RNA39847.1"/>
    <property type="molecule type" value="Genomic_DNA"/>
</dbReference>
<proteinExistence type="predicted"/>
<dbReference type="Proteomes" id="UP000276133">
    <property type="component" value="Unassembled WGS sequence"/>
</dbReference>
<name>A0A3M7SW18_BRAPC</name>